<dbReference type="InterPro" id="IPR029063">
    <property type="entry name" value="SAM-dependent_MTases_sf"/>
</dbReference>
<organism evidence="2 3">
    <name type="scientific">Natronomicrosphaera hydrolytica</name>
    <dbReference type="NCBI Taxonomy" id="3242702"/>
    <lineage>
        <taxon>Bacteria</taxon>
        <taxon>Pseudomonadati</taxon>
        <taxon>Planctomycetota</taxon>
        <taxon>Phycisphaerae</taxon>
        <taxon>Phycisphaerales</taxon>
        <taxon>Phycisphaeraceae</taxon>
        <taxon>Natronomicrosphaera</taxon>
    </lineage>
</organism>
<dbReference type="EC" id="2.1.1.-" evidence="2"/>
<keyword evidence="2" id="KW-0489">Methyltransferase</keyword>
<evidence type="ECO:0000259" key="1">
    <source>
        <dbReference type="Pfam" id="PF13649"/>
    </source>
</evidence>
<feature type="domain" description="Methyltransferase" evidence="1">
    <location>
        <begin position="46"/>
        <end position="141"/>
    </location>
</feature>
<evidence type="ECO:0000313" key="2">
    <source>
        <dbReference type="EMBL" id="MFA9479895.1"/>
    </source>
</evidence>
<sequence length="262" mass="30205">MPTYEPSDWYRTPLYYDIIFDEGTRREADFLQAVFEWYGGAAVGRVLEPACGTGRLMAELGRRGCEVSGFDVSLPMLEFAGGRLDDANVAGELKQARLERFHYRKRFDFAHCLVSTFLYLADEAAARDHLQRMARSLRPGGVYVLGLHLTDYDDRGRTRERWVGQRDGVDVVCNVQAWPADRRKRAQQVRSRLVVQADGATRRYQTQWTFRTYSERQLRRLLASVPTLEHVATYNFHHDVEQLVSLGDGELDKVLVLRRRDG</sequence>
<comment type="caution">
    <text evidence="2">The sequence shown here is derived from an EMBL/GenBank/DDBJ whole genome shotgun (WGS) entry which is preliminary data.</text>
</comment>
<dbReference type="Pfam" id="PF13649">
    <property type="entry name" value="Methyltransf_25"/>
    <property type="match status" value="1"/>
</dbReference>
<dbReference type="PANTHER" id="PTHR43464">
    <property type="entry name" value="METHYLTRANSFERASE"/>
    <property type="match status" value="1"/>
</dbReference>
<proteinExistence type="predicted"/>
<accession>A0ABV4U8E9</accession>
<dbReference type="CDD" id="cd02440">
    <property type="entry name" value="AdoMet_MTases"/>
    <property type="match status" value="1"/>
</dbReference>
<dbReference type="RefSeq" id="WP_425346821.1">
    <property type="nucleotide sequence ID" value="NZ_JBGUBD010000013.1"/>
</dbReference>
<dbReference type="EMBL" id="JBGUBD010000013">
    <property type="protein sequence ID" value="MFA9479895.1"/>
    <property type="molecule type" value="Genomic_DNA"/>
</dbReference>
<evidence type="ECO:0000313" key="3">
    <source>
        <dbReference type="Proteomes" id="UP001575105"/>
    </source>
</evidence>
<reference evidence="2 3" key="1">
    <citation type="submission" date="2024-08" db="EMBL/GenBank/DDBJ databases">
        <title>Whole-genome sequencing of halo(alkali)philic microorganisms from hypersaline lakes.</title>
        <authorList>
            <person name="Sorokin D.Y."/>
            <person name="Merkel A.Y."/>
            <person name="Messina E."/>
            <person name="Yakimov M."/>
        </authorList>
    </citation>
    <scope>NUCLEOTIDE SEQUENCE [LARGE SCALE GENOMIC DNA]</scope>
    <source>
        <strain evidence="2 3">AB-hyl4</strain>
    </source>
</reference>
<protein>
    <submittedName>
        <fullName evidence="2">Class I SAM-dependent methyltransferase</fullName>
        <ecNumber evidence="2">2.1.1.-</ecNumber>
    </submittedName>
</protein>
<name>A0ABV4U8E9_9BACT</name>
<dbReference type="Proteomes" id="UP001575105">
    <property type="component" value="Unassembled WGS sequence"/>
</dbReference>
<keyword evidence="2" id="KW-0808">Transferase</keyword>
<dbReference type="SUPFAM" id="SSF53335">
    <property type="entry name" value="S-adenosyl-L-methionine-dependent methyltransferases"/>
    <property type="match status" value="1"/>
</dbReference>
<gene>
    <name evidence="2" type="ORF">ACERK3_16550</name>
</gene>
<keyword evidence="3" id="KW-1185">Reference proteome</keyword>
<dbReference type="Gene3D" id="3.40.50.150">
    <property type="entry name" value="Vaccinia Virus protein VP39"/>
    <property type="match status" value="1"/>
</dbReference>
<dbReference type="GO" id="GO:0032259">
    <property type="term" value="P:methylation"/>
    <property type="evidence" value="ECO:0007669"/>
    <property type="project" value="UniProtKB-KW"/>
</dbReference>
<dbReference type="InterPro" id="IPR041698">
    <property type="entry name" value="Methyltransf_25"/>
</dbReference>
<dbReference type="PANTHER" id="PTHR43464:SF23">
    <property type="entry name" value="JUVENILE HORMONE ACID O-METHYLTRANSFERASE"/>
    <property type="match status" value="1"/>
</dbReference>
<dbReference type="GO" id="GO:0008168">
    <property type="term" value="F:methyltransferase activity"/>
    <property type="evidence" value="ECO:0007669"/>
    <property type="project" value="UniProtKB-KW"/>
</dbReference>
<dbReference type="Gene3D" id="2.20.25.110">
    <property type="entry name" value="S-adenosyl-L-methionine-dependent methyltransferases"/>
    <property type="match status" value="1"/>
</dbReference>